<organism evidence="1 2">
    <name type="scientific">Eschrichtius robustus</name>
    <name type="common">California gray whale</name>
    <name type="synonym">Eschrichtius gibbosus</name>
    <dbReference type="NCBI Taxonomy" id="9764"/>
    <lineage>
        <taxon>Eukaryota</taxon>
        <taxon>Metazoa</taxon>
        <taxon>Chordata</taxon>
        <taxon>Craniata</taxon>
        <taxon>Vertebrata</taxon>
        <taxon>Euteleostomi</taxon>
        <taxon>Mammalia</taxon>
        <taxon>Eutheria</taxon>
        <taxon>Laurasiatheria</taxon>
        <taxon>Artiodactyla</taxon>
        <taxon>Whippomorpha</taxon>
        <taxon>Cetacea</taxon>
        <taxon>Mysticeti</taxon>
        <taxon>Eschrichtiidae</taxon>
        <taxon>Eschrichtius</taxon>
    </lineage>
</organism>
<comment type="caution">
    <text evidence="1">The sequence shown here is derived from an EMBL/GenBank/DDBJ whole genome shotgun (WGS) entry which is preliminary data.</text>
</comment>
<evidence type="ECO:0000313" key="2">
    <source>
        <dbReference type="Proteomes" id="UP001159641"/>
    </source>
</evidence>
<dbReference type="AlphaFoldDB" id="A0AB34HJM4"/>
<gene>
    <name evidence="1" type="ORF">J1605_020389</name>
</gene>
<reference evidence="1 2" key="1">
    <citation type="submission" date="2022-11" db="EMBL/GenBank/DDBJ databases">
        <title>Whole genome sequence of Eschrichtius robustus ER-17-0199.</title>
        <authorList>
            <person name="Bruniche-Olsen A."/>
            <person name="Black A.N."/>
            <person name="Fields C.J."/>
            <person name="Walden K."/>
            <person name="Dewoody J.A."/>
        </authorList>
    </citation>
    <scope>NUCLEOTIDE SEQUENCE [LARGE SCALE GENOMIC DNA]</scope>
    <source>
        <strain evidence="1">ER-17-0199</strain>
        <tissue evidence="1">Blubber</tissue>
    </source>
</reference>
<sequence length="145" mass="16043">MVKSNNKKQSGGASLVAQWLRIRLTMQGTRVRALVREDPTGRGATEPVSHNYRACALEPGDKHYDIRKYRVTGKHGKSEHLSQTCHLQDDCSYTVSTASLVPGVSQQNSSTVFPDIGYLDFSFPDQTRELDSLCTLTCFHIVGIG</sequence>
<name>A0AB34HJM4_ESCRO</name>
<accession>A0AB34HJM4</accession>
<dbReference type="Proteomes" id="UP001159641">
    <property type="component" value="Unassembled WGS sequence"/>
</dbReference>
<evidence type="ECO:0000313" key="1">
    <source>
        <dbReference type="EMBL" id="KAJ8791667.1"/>
    </source>
</evidence>
<proteinExistence type="predicted"/>
<keyword evidence="2" id="KW-1185">Reference proteome</keyword>
<dbReference type="EMBL" id="JAIQCJ010001201">
    <property type="protein sequence ID" value="KAJ8791667.1"/>
    <property type="molecule type" value="Genomic_DNA"/>
</dbReference>
<protein>
    <submittedName>
        <fullName evidence="1">Uncharacterized protein</fullName>
    </submittedName>
</protein>